<dbReference type="AlphaFoldDB" id="A0A5D0CZU3"/>
<organism evidence="1 2">
    <name type="scientific">Paenibacillus faecis</name>
    <dbReference type="NCBI Taxonomy" id="862114"/>
    <lineage>
        <taxon>Bacteria</taxon>
        <taxon>Bacillati</taxon>
        <taxon>Bacillota</taxon>
        <taxon>Bacilli</taxon>
        <taxon>Bacillales</taxon>
        <taxon>Paenibacillaceae</taxon>
        <taxon>Paenibacillus</taxon>
    </lineage>
</organism>
<accession>A0A5D0CZU3</accession>
<dbReference type="OrthoDB" id="6855484at2"/>
<sequence>MEHKSFLFDTKGFELELCEIVIASGDKDEPRLLIQYIVNNIGKIRSPYTGEFLDEDWEDELELGSVQELADFALTKFYSPEEEFGLSYSWDSLLEALKQLPTTINPEYWVLGHPVESEKFRLDPGGMGTGIVRVEDVPIIFRNLIELRSQFIESEFSEMDNSLYEYTFPELIEAYDELTQLYKEANDYKKGLLMTF</sequence>
<dbReference type="Proteomes" id="UP000325218">
    <property type="component" value="Unassembled WGS sequence"/>
</dbReference>
<reference evidence="1 2" key="1">
    <citation type="submission" date="2019-08" db="EMBL/GenBank/DDBJ databases">
        <title>Genome sequencing of Paenibacillus faecis DSM 23593(T).</title>
        <authorList>
            <person name="Kook J.-K."/>
            <person name="Park S.-N."/>
            <person name="Lim Y.K."/>
        </authorList>
    </citation>
    <scope>NUCLEOTIDE SEQUENCE [LARGE SCALE GENOMIC DNA]</scope>
    <source>
        <strain evidence="1 2">DSM 23593</strain>
    </source>
</reference>
<evidence type="ECO:0000313" key="2">
    <source>
        <dbReference type="Proteomes" id="UP000325218"/>
    </source>
</evidence>
<evidence type="ECO:0000313" key="1">
    <source>
        <dbReference type="EMBL" id="TYA15270.1"/>
    </source>
</evidence>
<keyword evidence="2" id="KW-1185">Reference proteome</keyword>
<gene>
    <name evidence="1" type="ORF">FRY98_06440</name>
</gene>
<name>A0A5D0CZU3_9BACL</name>
<dbReference type="RefSeq" id="WP_148450860.1">
    <property type="nucleotide sequence ID" value="NZ_VSDO01000001.1"/>
</dbReference>
<protein>
    <recommendedName>
        <fullName evidence="3">DUF1877 family protein</fullName>
    </recommendedName>
</protein>
<evidence type="ECO:0008006" key="3">
    <source>
        <dbReference type="Google" id="ProtNLM"/>
    </source>
</evidence>
<comment type="caution">
    <text evidence="1">The sequence shown here is derived from an EMBL/GenBank/DDBJ whole genome shotgun (WGS) entry which is preliminary data.</text>
</comment>
<proteinExistence type="predicted"/>
<dbReference type="EMBL" id="VSDO01000001">
    <property type="protein sequence ID" value="TYA15270.1"/>
    <property type="molecule type" value="Genomic_DNA"/>
</dbReference>